<sequence length="69" mass="7991">MRFSALRRIHQQGCAIQMQPATTYIVSVFEKPHWRTVLVTKDKAKAEAMVEEIGGKVRIEEITPKPKRR</sequence>
<organism evidence="1 2">
    <name type="scientific">Mesorhizobium tianshanense</name>
    <dbReference type="NCBI Taxonomy" id="39844"/>
    <lineage>
        <taxon>Bacteria</taxon>
        <taxon>Pseudomonadati</taxon>
        <taxon>Pseudomonadota</taxon>
        <taxon>Alphaproteobacteria</taxon>
        <taxon>Hyphomicrobiales</taxon>
        <taxon>Phyllobacteriaceae</taxon>
        <taxon>Mesorhizobium</taxon>
    </lineage>
</organism>
<gene>
    <name evidence="1" type="ORF">IQ26_03809</name>
</gene>
<accession>A0A562NPV5</accession>
<dbReference type="AlphaFoldDB" id="A0A562NPV5"/>
<dbReference type="EMBL" id="VLKT01000023">
    <property type="protein sequence ID" value="TWI34051.1"/>
    <property type="molecule type" value="Genomic_DNA"/>
</dbReference>
<evidence type="ECO:0000313" key="1">
    <source>
        <dbReference type="EMBL" id="TWI34051.1"/>
    </source>
</evidence>
<name>A0A562NPV5_9HYPH</name>
<keyword evidence="2" id="KW-1185">Reference proteome</keyword>
<reference evidence="1 2" key="1">
    <citation type="journal article" date="2015" name="Stand. Genomic Sci.">
        <title>Genomic Encyclopedia of Bacterial and Archaeal Type Strains, Phase III: the genomes of soil and plant-associated and newly described type strains.</title>
        <authorList>
            <person name="Whitman W.B."/>
            <person name="Woyke T."/>
            <person name="Klenk H.P."/>
            <person name="Zhou Y."/>
            <person name="Lilburn T.G."/>
            <person name="Beck B.J."/>
            <person name="De Vos P."/>
            <person name="Vandamme P."/>
            <person name="Eisen J.A."/>
            <person name="Garrity G."/>
            <person name="Hugenholtz P."/>
            <person name="Kyrpides N.C."/>
        </authorList>
    </citation>
    <scope>NUCLEOTIDE SEQUENCE [LARGE SCALE GENOMIC DNA]</scope>
    <source>
        <strain evidence="1 2">CGMCC 1.2546</strain>
    </source>
</reference>
<dbReference type="Proteomes" id="UP000317122">
    <property type="component" value="Unassembled WGS sequence"/>
</dbReference>
<comment type="caution">
    <text evidence="1">The sequence shown here is derived from an EMBL/GenBank/DDBJ whole genome shotgun (WGS) entry which is preliminary data.</text>
</comment>
<evidence type="ECO:0000313" key="2">
    <source>
        <dbReference type="Proteomes" id="UP000317122"/>
    </source>
</evidence>
<protein>
    <submittedName>
        <fullName evidence="1">Uncharacterized protein</fullName>
    </submittedName>
</protein>
<proteinExistence type="predicted"/>